<dbReference type="Pfam" id="PF01593">
    <property type="entry name" value="Amino_oxidase"/>
    <property type="match status" value="1"/>
</dbReference>
<dbReference type="RefSeq" id="WP_091712351.1">
    <property type="nucleotide sequence ID" value="NZ_FOSH01000005.1"/>
</dbReference>
<name>A0A1I3X6T1_9GAMM</name>
<dbReference type="InterPro" id="IPR017830">
    <property type="entry name" value="SQase_HpnE"/>
</dbReference>
<keyword evidence="3" id="KW-1185">Reference proteome</keyword>
<evidence type="ECO:0000259" key="1">
    <source>
        <dbReference type="Pfam" id="PF01593"/>
    </source>
</evidence>
<evidence type="ECO:0000313" key="2">
    <source>
        <dbReference type="EMBL" id="SFK14576.1"/>
    </source>
</evidence>
<dbReference type="PRINTS" id="PR00411">
    <property type="entry name" value="PNDRDTASEI"/>
</dbReference>
<gene>
    <name evidence="2" type="ORF">SAMN04488079_105211</name>
</gene>
<dbReference type="InterPro" id="IPR002937">
    <property type="entry name" value="Amino_oxidase"/>
</dbReference>
<dbReference type="GO" id="GO:0016491">
    <property type="term" value="F:oxidoreductase activity"/>
    <property type="evidence" value="ECO:0007669"/>
    <property type="project" value="InterPro"/>
</dbReference>
<dbReference type="InterPro" id="IPR036188">
    <property type="entry name" value="FAD/NAD-bd_sf"/>
</dbReference>
<dbReference type="AlphaFoldDB" id="A0A1I3X6T1"/>
<dbReference type="SUPFAM" id="SSF51905">
    <property type="entry name" value="FAD/NAD(P)-binding domain"/>
    <property type="match status" value="1"/>
</dbReference>
<dbReference type="STRING" id="45496.SAMN04488079_105211"/>
<dbReference type="PANTHER" id="PTHR42923:SF47">
    <property type="entry name" value="BLR3003 PROTEIN"/>
    <property type="match status" value="1"/>
</dbReference>
<accession>A0A1I3X6T1</accession>
<dbReference type="Gene3D" id="3.50.50.60">
    <property type="entry name" value="FAD/NAD(P)-binding domain"/>
    <property type="match status" value="2"/>
</dbReference>
<proteinExistence type="predicted"/>
<feature type="domain" description="Amine oxidase" evidence="1">
    <location>
        <begin position="11"/>
        <end position="418"/>
    </location>
</feature>
<dbReference type="InterPro" id="IPR050464">
    <property type="entry name" value="Zeta_carotene_desat/Oxidored"/>
</dbReference>
<reference evidence="3" key="1">
    <citation type="submission" date="2016-10" db="EMBL/GenBank/DDBJ databases">
        <authorList>
            <person name="Varghese N."/>
            <person name="Submissions S."/>
        </authorList>
    </citation>
    <scope>NUCLEOTIDE SEQUENCE [LARGE SCALE GENOMIC DNA]</scope>
    <source>
        <strain evidence="3">DSM 11578</strain>
    </source>
</reference>
<evidence type="ECO:0000313" key="3">
    <source>
        <dbReference type="Proteomes" id="UP000198924"/>
    </source>
</evidence>
<dbReference type="OrthoDB" id="7849608at2"/>
<dbReference type="PANTHER" id="PTHR42923">
    <property type="entry name" value="PROTOPORPHYRINOGEN OXIDASE"/>
    <property type="match status" value="1"/>
</dbReference>
<dbReference type="EMBL" id="FOSH01000005">
    <property type="protein sequence ID" value="SFK14576.1"/>
    <property type="molecule type" value="Genomic_DNA"/>
</dbReference>
<organism evidence="2 3">
    <name type="scientific">Methylophaga sulfidovorans</name>
    <dbReference type="NCBI Taxonomy" id="45496"/>
    <lineage>
        <taxon>Bacteria</taxon>
        <taxon>Pseudomonadati</taxon>
        <taxon>Pseudomonadota</taxon>
        <taxon>Gammaproteobacteria</taxon>
        <taxon>Thiotrichales</taxon>
        <taxon>Piscirickettsiaceae</taxon>
        <taxon>Methylophaga</taxon>
    </lineage>
</organism>
<protein>
    <submittedName>
        <fullName evidence="2">Squalene-associated FAD-dependent desaturase</fullName>
    </submittedName>
</protein>
<sequence length="424" mass="46839">MTTLIIGGGWSGLAAAVRLLEQGEPVHLVESAKQLGGRARNVVWNEQTIDNGQHLLIGAYQRTLKLLQDLGADESTLFQRLPLNLTIHHPHFNDLKLADTPLLPWPLSLAIKTWQLNGFTLFIQISRLIFKARPQKKSDDISVQAWLKQQKQSPRLIEQLWEPLCLATLNTPISEASANLFANVLLETFQQRDYADFLIPKVPLGDILPAYAERYIQAQGGQISLHTRIKSLLIEDNKITAAMTDKGQTIEADNIIIATGPHTSQQLLGNYWLGEETSSYPIVTVYLQCSADIKLISPIIGLSGTTSQWVFDRGDGLLAVVISGPGTHLKLTNDQLIVHIFDELLDTNIVQSPEFIRGYVIREKRATFKSCVNISSHRPATACTVKGLYLAGDIISNPYPATLEGAVINGEKAAELIMKINTVS</sequence>
<dbReference type="Proteomes" id="UP000198924">
    <property type="component" value="Unassembled WGS sequence"/>
</dbReference>
<dbReference type="NCBIfam" id="TIGR03467">
    <property type="entry name" value="HpnE"/>
    <property type="match status" value="1"/>
</dbReference>